<dbReference type="OrthoDB" id="2187159at2759"/>
<protein>
    <recommendedName>
        <fullName evidence="10">H/ACA ribonucleoprotein complex subunit</fullName>
    </recommendedName>
</protein>
<evidence type="ECO:0000256" key="1">
    <source>
        <dbReference type="ARBA" id="ARBA00004604"/>
    </source>
</evidence>
<sequence length="213" mass="21469">MSFRGAPRGRGTGANSGGFGGRGGGGFGGRGGRGGFQRDNGPPDAVHEMGTFLHACEGEIVCESVNTKIPYFNAPIYLENKTSIGKVDEILGPINQVYFTIKPTEGIQAASFKSGDKFYIGGDKLLPLEKFLPKPKPPPGAPKPKRAGGRGGRGAPMRGGRGGGRGAPRGRGGFSSGGRGGGRGGGGFSRGGSGGFSARGRGGGRGGFSRGRG</sequence>
<keyword evidence="2 10" id="KW-0690">Ribosome biogenesis</keyword>
<comment type="function">
    <text evidence="8">Non-catalytic component of the H/ACA small nucleolar ribonucleoprotein (H/ACA snoRNP), which catalyzes pseudouridylation of rRNA and is required for ribosome biogenesis. This involves the isomerization of uridine such that the ribose is subsequently attached to C5, instead of the normal N1. Pseudouridine ('psi') residues may serve to stabilize the conformation of rRNAs. The H/ACA snoRNP complex also mediates pseudouridylation of other types of RNAs. The H/ACA snoRNP complex mediates pseudouridylation at position 93 in U2 snRNA.</text>
</comment>
<dbReference type="InterPro" id="IPR038664">
    <property type="entry name" value="Gar1/Naf1_Cbf5-bd_sf"/>
</dbReference>
<keyword evidence="4 10" id="KW-0694">RNA-binding</keyword>
<keyword evidence="3 10" id="KW-0698">rRNA processing</keyword>
<evidence type="ECO:0000256" key="3">
    <source>
        <dbReference type="ARBA" id="ARBA00022552"/>
    </source>
</evidence>
<dbReference type="PANTHER" id="PTHR23237:SF6">
    <property type="entry name" value="H_ACA RIBONUCLEOPROTEIN COMPLEX SUBUNIT 1"/>
    <property type="match status" value="1"/>
</dbReference>
<evidence type="ECO:0000256" key="2">
    <source>
        <dbReference type="ARBA" id="ARBA00022517"/>
    </source>
</evidence>
<feature type="region of interest" description="Disordered" evidence="11">
    <location>
        <begin position="129"/>
        <end position="213"/>
    </location>
</feature>
<comment type="similarity">
    <text evidence="7 10">Belongs to the GAR1 family.</text>
</comment>
<evidence type="ECO:0000256" key="6">
    <source>
        <dbReference type="ARBA" id="ARBA00023274"/>
    </source>
</evidence>
<comment type="function">
    <text evidence="10">Required for ribosome biogenesis. Part of a complex which catalyzes pseudouridylation of rRNA. This involves the isomerization of uridine such that the ribose is subsequently attached to C5, instead of the normal N1. Pseudouridine ("psi") residues may serve to stabilize the conformation of rRNAs.</text>
</comment>
<dbReference type="InterPro" id="IPR009000">
    <property type="entry name" value="Transl_B-barrel_sf"/>
</dbReference>
<dbReference type="InterPro" id="IPR007504">
    <property type="entry name" value="H/ACA_rnp_Gar1/Naf1"/>
</dbReference>
<evidence type="ECO:0000313" key="13">
    <source>
        <dbReference type="Proteomes" id="UP000696280"/>
    </source>
</evidence>
<dbReference type="GO" id="GO:0034513">
    <property type="term" value="F:box H/ACA snoRNA binding"/>
    <property type="evidence" value="ECO:0007669"/>
    <property type="project" value="TreeGrafter"/>
</dbReference>
<comment type="caution">
    <text evidence="12">The sequence shown here is derived from an EMBL/GenBank/DDBJ whole genome shotgun (WGS) entry which is preliminary data.</text>
</comment>
<comment type="subcellular location">
    <subcellularLocation>
        <location evidence="1 10">Nucleus</location>
        <location evidence="1 10">Nucleolus</location>
    </subcellularLocation>
</comment>
<dbReference type="Gene3D" id="2.40.10.230">
    <property type="entry name" value="Probable tRNA pseudouridine synthase domain"/>
    <property type="match status" value="1"/>
</dbReference>
<name>A0A9N9L6F4_9HELO</name>
<comment type="subunit">
    <text evidence="9 10">Component of the small nucleolar ribonucleoprotein particles containing H/ACA-type snoRNAs (H/ACA snoRNPs).</text>
</comment>
<keyword evidence="5 10" id="KW-0539">Nucleus</keyword>
<dbReference type="AlphaFoldDB" id="A0A9N9L6F4"/>
<feature type="region of interest" description="Disordered" evidence="11">
    <location>
        <begin position="1"/>
        <end position="44"/>
    </location>
</feature>
<dbReference type="EMBL" id="CAJVRL010000086">
    <property type="protein sequence ID" value="CAG8958933.1"/>
    <property type="molecule type" value="Genomic_DNA"/>
</dbReference>
<dbReference type="Proteomes" id="UP000696280">
    <property type="component" value="Unassembled WGS sequence"/>
</dbReference>
<evidence type="ECO:0000256" key="4">
    <source>
        <dbReference type="ARBA" id="ARBA00022884"/>
    </source>
</evidence>
<dbReference type="SUPFAM" id="SSF50447">
    <property type="entry name" value="Translation proteins"/>
    <property type="match status" value="1"/>
</dbReference>
<dbReference type="FunFam" id="2.40.10.230:FF:000001">
    <property type="entry name" value="H/ACA ribonucleoprotein complex subunit"/>
    <property type="match status" value="1"/>
</dbReference>
<evidence type="ECO:0000256" key="8">
    <source>
        <dbReference type="ARBA" id="ARBA00053712"/>
    </source>
</evidence>
<evidence type="ECO:0000256" key="9">
    <source>
        <dbReference type="ARBA" id="ARBA00062786"/>
    </source>
</evidence>
<dbReference type="GO" id="GO:0000454">
    <property type="term" value="P:snoRNA guided rRNA pseudouridine synthesis"/>
    <property type="evidence" value="ECO:0007669"/>
    <property type="project" value="TreeGrafter"/>
</dbReference>
<evidence type="ECO:0000256" key="7">
    <source>
        <dbReference type="ARBA" id="ARBA00038293"/>
    </source>
</evidence>
<dbReference type="Pfam" id="PF04410">
    <property type="entry name" value="Gar1"/>
    <property type="match status" value="1"/>
</dbReference>
<feature type="compositionally biased region" description="Gly residues" evidence="11">
    <location>
        <begin position="8"/>
        <end position="35"/>
    </location>
</feature>
<dbReference type="GO" id="GO:0031429">
    <property type="term" value="C:box H/ACA snoRNP complex"/>
    <property type="evidence" value="ECO:0007669"/>
    <property type="project" value="TreeGrafter"/>
</dbReference>
<feature type="compositionally biased region" description="Gly residues" evidence="11">
    <location>
        <begin position="149"/>
        <end position="213"/>
    </location>
</feature>
<evidence type="ECO:0000256" key="11">
    <source>
        <dbReference type="SAM" id="MobiDB-lite"/>
    </source>
</evidence>
<evidence type="ECO:0000256" key="10">
    <source>
        <dbReference type="RuleBase" id="RU364004"/>
    </source>
</evidence>
<gene>
    <name evidence="12" type="ORF">HYFRA_00012930</name>
</gene>
<organism evidence="12 13">
    <name type="scientific">Hymenoscyphus fraxineus</name>
    <dbReference type="NCBI Taxonomy" id="746836"/>
    <lineage>
        <taxon>Eukaryota</taxon>
        <taxon>Fungi</taxon>
        <taxon>Dikarya</taxon>
        <taxon>Ascomycota</taxon>
        <taxon>Pezizomycotina</taxon>
        <taxon>Leotiomycetes</taxon>
        <taxon>Helotiales</taxon>
        <taxon>Helotiaceae</taxon>
        <taxon>Hymenoscyphus</taxon>
    </lineage>
</organism>
<proteinExistence type="inferred from homology"/>
<reference evidence="12" key="1">
    <citation type="submission" date="2021-07" db="EMBL/GenBank/DDBJ databases">
        <authorList>
            <person name="Durling M."/>
        </authorList>
    </citation>
    <scope>NUCLEOTIDE SEQUENCE</scope>
</reference>
<evidence type="ECO:0000256" key="5">
    <source>
        <dbReference type="ARBA" id="ARBA00023242"/>
    </source>
</evidence>
<keyword evidence="6 10" id="KW-0687">Ribonucleoprotein</keyword>
<dbReference type="PANTHER" id="PTHR23237">
    <property type="entry name" value="NUCLEOLAR PROTEIN FAMILY A MEMBER 1 SNORNP PROTEIN GAR1"/>
    <property type="match status" value="1"/>
</dbReference>
<keyword evidence="13" id="KW-1185">Reference proteome</keyword>
<accession>A0A9N9L6F4</accession>
<evidence type="ECO:0000313" key="12">
    <source>
        <dbReference type="EMBL" id="CAG8958933.1"/>
    </source>
</evidence>